<reference evidence="3" key="2">
    <citation type="submission" date="2020-09" db="EMBL/GenBank/DDBJ databases">
        <authorList>
            <person name="Sun Q."/>
            <person name="Zhou Y."/>
        </authorList>
    </citation>
    <scope>NUCLEOTIDE SEQUENCE</scope>
    <source>
        <strain evidence="3">CGMCC 4.7430</strain>
    </source>
</reference>
<dbReference type="InterPro" id="IPR007372">
    <property type="entry name" value="Lipid/polyisoprenoid-bd_YceI"/>
</dbReference>
<name>A0A918ABE3_9ACTN</name>
<sequence>MTSTTVLRDLTGTYTLDLARTRISFVARHTIGPSVRGRFDQFEGGAYLDGGDPSRSSVELTIQAGSIQTHNRQRDDYLRGKYLSLAGHPTITFTSRQVKQAGKTAFELTGDLTIRGVTNSITVDFELTGAEHYPSSNLRVHSQGQRHDQP</sequence>
<dbReference type="Proteomes" id="UP000660745">
    <property type="component" value="Unassembled WGS sequence"/>
</dbReference>
<evidence type="ECO:0000259" key="2">
    <source>
        <dbReference type="SMART" id="SM00867"/>
    </source>
</evidence>
<comment type="similarity">
    <text evidence="1">Belongs to the UPF0312 family.</text>
</comment>
<protein>
    <submittedName>
        <fullName evidence="3">Polyisoprenoid-binding protein</fullName>
    </submittedName>
</protein>
<evidence type="ECO:0000313" key="3">
    <source>
        <dbReference type="EMBL" id="GGP14263.1"/>
    </source>
</evidence>
<dbReference type="PANTHER" id="PTHR34406">
    <property type="entry name" value="PROTEIN YCEI"/>
    <property type="match status" value="1"/>
</dbReference>
<dbReference type="EMBL" id="BMNK01000016">
    <property type="protein sequence ID" value="GGP14263.1"/>
    <property type="molecule type" value="Genomic_DNA"/>
</dbReference>
<dbReference type="Gene3D" id="2.40.128.110">
    <property type="entry name" value="Lipid/polyisoprenoid-binding, YceI-like"/>
    <property type="match status" value="1"/>
</dbReference>
<gene>
    <name evidence="3" type="ORF">GCM10012278_69360</name>
</gene>
<reference evidence="3" key="1">
    <citation type="journal article" date="2014" name="Int. J. Syst. Evol. Microbiol.">
        <title>Complete genome sequence of Corynebacterium casei LMG S-19264T (=DSM 44701T), isolated from a smear-ripened cheese.</title>
        <authorList>
            <consortium name="US DOE Joint Genome Institute (JGI-PGF)"/>
            <person name="Walter F."/>
            <person name="Albersmeier A."/>
            <person name="Kalinowski J."/>
            <person name="Ruckert C."/>
        </authorList>
    </citation>
    <scope>NUCLEOTIDE SEQUENCE</scope>
    <source>
        <strain evidence="3">CGMCC 4.7430</strain>
    </source>
</reference>
<organism evidence="3 4">
    <name type="scientific">Nonomuraea glycinis</name>
    <dbReference type="NCBI Taxonomy" id="2047744"/>
    <lineage>
        <taxon>Bacteria</taxon>
        <taxon>Bacillati</taxon>
        <taxon>Actinomycetota</taxon>
        <taxon>Actinomycetes</taxon>
        <taxon>Streptosporangiales</taxon>
        <taxon>Streptosporangiaceae</taxon>
        <taxon>Nonomuraea</taxon>
    </lineage>
</organism>
<dbReference type="Pfam" id="PF04264">
    <property type="entry name" value="YceI"/>
    <property type="match status" value="1"/>
</dbReference>
<feature type="domain" description="Lipid/polyisoprenoid-binding YceI-like" evidence="2">
    <location>
        <begin position="13"/>
        <end position="145"/>
    </location>
</feature>
<evidence type="ECO:0000313" key="4">
    <source>
        <dbReference type="Proteomes" id="UP000660745"/>
    </source>
</evidence>
<dbReference type="PANTHER" id="PTHR34406:SF1">
    <property type="entry name" value="PROTEIN YCEI"/>
    <property type="match status" value="1"/>
</dbReference>
<dbReference type="InterPro" id="IPR036761">
    <property type="entry name" value="TTHA0802/YceI-like_sf"/>
</dbReference>
<comment type="caution">
    <text evidence="3">The sequence shown here is derived from an EMBL/GenBank/DDBJ whole genome shotgun (WGS) entry which is preliminary data.</text>
</comment>
<keyword evidence="4" id="KW-1185">Reference proteome</keyword>
<dbReference type="SMART" id="SM00867">
    <property type="entry name" value="YceI"/>
    <property type="match status" value="1"/>
</dbReference>
<accession>A0A918ABE3</accession>
<proteinExistence type="inferred from homology"/>
<dbReference type="AlphaFoldDB" id="A0A918ABE3"/>
<dbReference type="RefSeq" id="WP_229699423.1">
    <property type="nucleotide sequence ID" value="NZ_BMNK01000016.1"/>
</dbReference>
<dbReference type="SUPFAM" id="SSF101874">
    <property type="entry name" value="YceI-like"/>
    <property type="match status" value="1"/>
</dbReference>
<evidence type="ECO:0000256" key="1">
    <source>
        <dbReference type="ARBA" id="ARBA00008812"/>
    </source>
</evidence>